<dbReference type="Proteomes" id="UP000600918">
    <property type="component" value="Unassembled WGS sequence"/>
</dbReference>
<feature type="compositionally biased region" description="Basic and acidic residues" evidence="1">
    <location>
        <begin position="47"/>
        <end position="64"/>
    </location>
</feature>
<evidence type="ECO:0000313" key="3">
    <source>
        <dbReference type="Proteomes" id="UP000600918"/>
    </source>
</evidence>
<protein>
    <submittedName>
        <fullName evidence="2">Uncharacterized protein</fullName>
    </submittedName>
</protein>
<accession>A0A834P331</accession>
<keyword evidence="3" id="KW-1185">Reference proteome</keyword>
<name>A0A834P331_VESPE</name>
<gene>
    <name evidence="2" type="ORF">H0235_008282</name>
</gene>
<reference evidence="2" key="1">
    <citation type="journal article" date="2020" name="G3 (Bethesda)">
        <title>High-Quality Assemblies for Three Invasive Social Wasps from the &lt;i&gt;Vespula&lt;/i&gt; Genus.</title>
        <authorList>
            <person name="Harrop T.W.R."/>
            <person name="Guhlin J."/>
            <person name="McLaughlin G.M."/>
            <person name="Permina E."/>
            <person name="Stockwell P."/>
            <person name="Gilligan J."/>
            <person name="Le Lec M.F."/>
            <person name="Gruber M.A.M."/>
            <person name="Quinn O."/>
            <person name="Lovegrove M."/>
            <person name="Duncan E.J."/>
            <person name="Remnant E.J."/>
            <person name="Van Eeckhoven J."/>
            <person name="Graham B."/>
            <person name="Knapp R.A."/>
            <person name="Langford K.W."/>
            <person name="Kronenberg Z."/>
            <person name="Press M.O."/>
            <person name="Eacker S.M."/>
            <person name="Wilson-Rankin E.E."/>
            <person name="Purcell J."/>
            <person name="Lester P.J."/>
            <person name="Dearden P.K."/>
        </authorList>
    </citation>
    <scope>NUCLEOTIDE SEQUENCE</scope>
    <source>
        <strain evidence="2">Volc-1</strain>
    </source>
</reference>
<feature type="region of interest" description="Disordered" evidence="1">
    <location>
        <begin position="47"/>
        <end position="70"/>
    </location>
</feature>
<evidence type="ECO:0000313" key="2">
    <source>
        <dbReference type="EMBL" id="KAF7425844.1"/>
    </source>
</evidence>
<sequence length="70" mass="8329">MVRFKRREDSCVECCANNSEQIEKTRRLQQAKFGWWLMVFWRDEEKGGMKENDRGGDEGDEGRKKGGRSW</sequence>
<proteinExistence type="predicted"/>
<organism evidence="2 3">
    <name type="scientific">Vespula pensylvanica</name>
    <name type="common">Western yellow jacket</name>
    <name type="synonym">Wasp</name>
    <dbReference type="NCBI Taxonomy" id="30213"/>
    <lineage>
        <taxon>Eukaryota</taxon>
        <taxon>Metazoa</taxon>
        <taxon>Ecdysozoa</taxon>
        <taxon>Arthropoda</taxon>
        <taxon>Hexapoda</taxon>
        <taxon>Insecta</taxon>
        <taxon>Pterygota</taxon>
        <taxon>Neoptera</taxon>
        <taxon>Endopterygota</taxon>
        <taxon>Hymenoptera</taxon>
        <taxon>Apocrita</taxon>
        <taxon>Aculeata</taxon>
        <taxon>Vespoidea</taxon>
        <taxon>Vespidae</taxon>
        <taxon>Vespinae</taxon>
        <taxon>Vespula</taxon>
    </lineage>
</organism>
<comment type="caution">
    <text evidence="2">The sequence shown here is derived from an EMBL/GenBank/DDBJ whole genome shotgun (WGS) entry which is preliminary data.</text>
</comment>
<evidence type="ECO:0000256" key="1">
    <source>
        <dbReference type="SAM" id="MobiDB-lite"/>
    </source>
</evidence>
<dbReference type="EMBL" id="JACSDY010000006">
    <property type="protein sequence ID" value="KAF7425844.1"/>
    <property type="molecule type" value="Genomic_DNA"/>
</dbReference>
<dbReference type="AlphaFoldDB" id="A0A834P331"/>